<comment type="caution">
    <text evidence="1">The sequence shown here is derived from an EMBL/GenBank/DDBJ whole genome shotgun (WGS) entry which is preliminary data.</text>
</comment>
<gene>
    <name evidence="1" type="ORF">CDAR_199941</name>
</gene>
<evidence type="ECO:0000313" key="2">
    <source>
        <dbReference type="Proteomes" id="UP001054837"/>
    </source>
</evidence>
<evidence type="ECO:0000313" key="1">
    <source>
        <dbReference type="EMBL" id="GIY13673.1"/>
    </source>
</evidence>
<reference evidence="1 2" key="1">
    <citation type="submission" date="2021-06" db="EMBL/GenBank/DDBJ databases">
        <title>Caerostris darwini draft genome.</title>
        <authorList>
            <person name="Kono N."/>
            <person name="Arakawa K."/>
        </authorList>
    </citation>
    <scope>NUCLEOTIDE SEQUENCE [LARGE SCALE GENOMIC DNA]</scope>
</reference>
<evidence type="ECO:0008006" key="3">
    <source>
        <dbReference type="Google" id="ProtNLM"/>
    </source>
</evidence>
<proteinExistence type="predicted"/>
<organism evidence="1 2">
    <name type="scientific">Caerostris darwini</name>
    <dbReference type="NCBI Taxonomy" id="1538125"/>
    <lineage>
        <taxon>Eukaryota</taxon>
        <taxon>Metazoa</taxon>
        <taxon>Ecdysozoa</taxon>
        <taxon>Arthropoda</taxon>
        <taxon>Chelicerata</taxon>
        <taxon>Arachnida</taxon>
        <taxon>Araneae</taxon>
        <taxon>Araneomorphae</taxon>
        <taxon>Entelegynae</taxon>
        <taxon>Araneoidea</taxon>
        <taxon>Araneidae</taxon>
        <taxon>Caerostris</taxon>
    </lineage>
</organism>
<accession>A0AAV4QUE6</accession>
<dbReference type="EMBL" id="BPLQ01005269">
    <property type="protein sequence ID" value="GIY13673.1"/>
    <property type="molecule type" value="Genomic_DNA"/>
</dbReference>
<keyword evidence="2" id="KW-1185">Reference proteome</keyword>
<sequence length="90" mass="10651">MSHVSLNTIFSFFETIEYFQRKEPLQLIDIYFLHKFLTTLSFNNTQKSEGVVQVPKALFEFRRILRMAIGGVRYHPIKQPRLRSIGRSAF</sequence>
<name>A0AAV4QUE6_9ARAC</name>
<dbReference type="Proteomes" id="UP001054837">
    <property type="component" value="Unassembled WGS sequence"/>
</dbReference>
<dbReference type="AlphaFoldDB" id="A0AAV4QUE6"/>
<protein>
    <recommendedName>
        <fullName evidence="3">Maturase K</fullName>
    </recommendedName>
</protein>